<feature type="modified residue" description="4-aspartylphosphate" evidence="6">
    <location>
        <position position="52"/>
    </location>
</feature>
<evidence type="ECO:0000313" key="9">
    <source>
        <dbReference type="Proteomes" id="UP000002534"/>
    </source>
</evidence>
<dbReference type="PANTHER" id="PTHR44591">
    <property type="entry name" value="STRESS RESPONSE REGULATOR PROTEIN 1"/>
    <property type="match status" value="1"/>
</dbReference>
<reference evidence="9" key="1">
    <citation type="submission" date="2005-10" db="EMBL/GenBank/DDBJ databases">
        <title>Complete sequence of Pelobacter carbinolicus DSM 2380.</title>
        <authorList>
            <person name="Copeland A."/>
            <person name="Lucas S."/>
            <person name="Lapidus A."/>
            <person name="Barry K."/>
            <person name="Detter J.C."/>
            <person name="Glavina T."/>
            <person name="Hammon N."/>
            <person name="Israni S."/>
            <person name="Pitluck S."/>
            <person name="Chertkov O."/>
            <person name="Schmutz J."/>
            <person name="Larimer F."/>
            <person name="Land M."/>
            <person name="Kyrpides N."/>
            <person name="Ivanova N."/>
            <person name="Richardson P."/>
        </authorList>
    </citation>
    <scope>NUCLEOTIDE SEQUENCE [LARGE SCALE GENOMIC DNA]</scope>
    <source>
        <strain evidence="9">DSM 2380 / NBRC 103641 / GraBd1</strain>
    </source>
</reference>
<dbReference type="FunFam" id="3.40.50.2300:FF:000001">
    <property type="entry name" value="DNA-binding response regulator PhoB"/>
    <property type="match status" value="1"/>
</dbReference>
<dbReference type="HOGENOM" id="CLU_000445_69_17_7"/>
<name>Q3A6I2_SYNC1</name>
<dbReference type="SUPFAM" id="SSF52172">
    <property type="entry name" value="CheY-like"/>
    <property type="match status" value="1"/>
</dbReference>
<keyword evidence="2" id="KW-0902">Two-component regulatory system</keyword>
<protein>
    <submittedName>
        <fullName evidence="8">Response receiver</fullName>
    </submittedName>
</protein>
<dbReference type="SMART" id="SM00448">
    <property type="entry name" value="REC"/>
    <property type="match status" value="1"/>
</dbReference>
<evidence type="ECO:0000256" key="5">
    <source>
        <dbReference type="ARBA" id="ARBA00023163"/>
    </source>
</evidence>
<organism evidence="8 9">
    <name type="scientific">Syntrophotalea carbinolica (strain DSM 2380 / NBRC 103641 / GraBd1)</name>
    <name type="common">Pelobacter carbinolicus</name>
    <dbReference type="NCBI Taxonomy" id="338963"/>
    <lineage>
        <taxon>Bacteria</taxon>
        <taxon>Pseudomonadati</taxon>
        <taxon>Thermodesulfobacteriota</taxon>
        <taxon>Desulfuromonadia</taxon>
        <taxon>Desulfuromonadales</taxon>
        <taxon>Syntrophotaleaceae</taxon>
        <taxon>Syntrophotalea</taxon>
    </lineage>
</organism>
<dbReference type="GO" id="GO:0000160">
    <property type="term" value="P:phosphorelay signal transduction system"/>
    <property type="evidence" value="ECO:0007669"/>
    <property type="project" value="UniProtKB-KW"/>
</dbReference>
<proteinExistence type="predicted"/>
<dbReference type="KEGG" id="pca:Pcar_0766"/>
<dbReference type="EMBL" id="CP000142">
    <property type="protein sequence ID" value="ABA88025.1"/>
    <property type="molecule type" value="Genomic_DNA"/>
</dbReference>
<dbReference type="GO" id="GO:0003677">
    <property type="term" value="F:DNA binding"/>
    <property type="evidence" value="ECO:0007669"/>
    <property type="project" value="UniProtKB-KW"/>
</dbReference>
<dbReference type="InterPro" id="IPR001789">
    <property type="entry name" value="Sig_transdc_resp-reg_receiver"/>
</dbReference>
<dbReference type="STRING" id="338963.Pcar_0766"/>
<evidence type="ECO:0000256" key="4">
    <source>
        <dbReference type="ARBA" id="ARBA00023125"/>
    </source>
</evidence>
<keyword evidence="1 6" id="KW-0597">Phosphoprotein</keyword>
<keyword evidence="5" id="KW-0804">Transcription</keyword>
<evidence type="ECO:0000256" key="6">
    <source>
        <dbReference type="PROSITE-ProRule" id="PRU00169"/>
    </source>
</evidence>
<dbReference type="eggNOG" id="COG0745">
    <property type="taxonomic scope" value="Bacteria"/>
</dbReference>
<evidence type="ECO:0000256" key="2">
    <source>
        <dbReference type="ARBA" id="ARBA00023012"/>
    </source>
</evidence>
<dbReference type="InterPro" id="IPR050595">
    <property type="entry name" value="Bact_response_regulator"/>
</dbReference>
<sequence>MKKILVVDDQPTIRALLQVSLGASDRKIILAESGEQALEFARRESPDLVIMDIMMPGGMDGFETVQKLRSDPAIPDCPVLILTAKDQQSERGRAVEMNVDGYLSKPFRLDDLRGQVGKLIA</sequence>
<evidence type="ECO:0000313" key="8">
    <source>
        <dbReference type="EMBL" id="ABA88025.1"/>
    </source>
</evidence>
<evidence type="ECO:0000256" key="1">
    <source>
        <dbReference type="ARBA" id="ARBA00022553"/>
    </source>
</evidence>
<dbReference type="InterPro" id="IPR011006">
    <property type="entry name" value="CheY-like_superfamily"/>
</dbReference>
<feature type="domain" description="Response regulatory" evidence="7">
    <location>
        <begin position="3"/>
        <end position="120"/>
    </location>
</feature>
<dbReference type="Proteomes" id="UP000002534">
    <property type="component" value="Chromosome"/>
</dbReference>
<dbReference type="RefSeq" id="WP_011340469.1">
    <property type="nucleotide sequence ID" value="NC_007498.2"/>
</dbReference>
<dbReference type="PROSITE" id="PS50110">
    <property type="entry name" value="RESPONSE_REGULATORY"/>
    <property type="match status" value="1"/>
</dbReference>
<keyword evidence="9" id="KW-1185">Reference proteome</keyword>
<accession>Q3A6I2</accession>
<evidence type="ECO:0000259" key="7">
    <source>
        <dbReference type="PROSITE" id="PS50110"/>
    </source>
</evidence>
<dbReference type="AlphaFoldDB" id="Q3A6I2"/>
<dbReference type="Pfam" id="PF00072">
    <property type="entry name" value="Response_reg"/>
    <property type="match status" value="1"/>
</dbReference>
<dbReference type="Gene3D" id="3.40.50.2300">
    <property type="match status" value="1"/>
</dbReference>
<dbReference type="PANTHER" id="PTHR44591:SF3">
    <property type="entry name" value="RESPONSE REGULATORY DOMAIN-CONTAINING PROTEIN"/>
    <property type="match status" value="1"/>
</dbReference>
<dbReference type="OrthoDB" id="9790791at2"/>
<reference evidence="8 9" key="2">
    <citation type="journal article" date="2012" name="BMC Genomics">
        <title>The genome of Pelobacter carbinolicus reveals surprising metabolic capabilities and physiological features.</title>
        <authorList>
            <person name="Aklujkar M."/>
            <person name="Haveman S.A."/>
            <person name="Didonato R.Jr."/>
            <person name="Chertkov O."/>
            <person name="Han C.S."/>
            <person name="Land M.L."/>
            <person name="Brown P."/>
            <person name="Lovley D.R."/>
        </authorList>
    </citation>
    <scope>NUCLEOTIDE SEQUENCE [LARGE SCALE GENOMIC DNA]</scope>
    <source>
        <strain evidence="9">DSM 2380 / NBRC 103641 / GraBd1</strain>
    </source>
</reference>
<gene>
    <name evidence="8" type="ordered locus">Pcar_0766</name>
</gene>
<keyword evidence="4" id="KW-0238">DNA-binding</keyword>
<keyword evidence="3" id="KW-0805">Transcription regulation</keyword>
<evidence type="ECO:0000256" key="3">
    <source>
        <dbReference type="ARBA" id="ARBA00023015"/>
    </source>
</evidence>